<evidence type="ECO:0000313" key="4">
    <source>
        <dbReference type="Proteomes" id="UP000001582"/>
    </source>
</evidence>
<name>A6V507_PSEP7</name>
<feature type="compositionally biased region" description="Low complexity" evidence="1">
    <location>
        <begin position="73"/>
        <end position="85"/>
    </location>
</feature>
<dbReference type="Pfam" id="PF04830">
    <property type="entry name" value="DUF637"/>
    <property type="match status" value="1"/>
</dbReference>
<feature type="compositionally biased region" description="Basic and acidic residues" evidence="1">
    <location>
        <begin position="558"/>
        <end position="576"/>
    </location>
</feature>
<organism evidence="3 4">
    <name type="scientific">Pseudomonas paraeruginosa (strain DSM 24068 / PA7)</name>
    <name type="common">Pseudomonas aeruginosa (strain PA7)</name>
    <dbReference type="NCBI Taxonomy" id="381754"/>
    <lineage>
        <taxon>Bacteria</taxon>
        <taxon>Pseudomonadati</taxon>
        <taxon>Pseudomonadota</taxon>
        <taxon>Gammaproteobacteria</taxon>
        <taxon>Pseudomonadales</taxon>
        <taxon>Pseudomonadaceae</taxon>
        <taxon>Pseudomonas</taxon>
        <taxon>Pseudomonas paraeruginosa</taxon>
    </lineage>
</organism>
<dbReference type="EMBL" id="CP000744">
    <property type="protein sequence ID" value="ABR85010.1"/>
    <property type="molecule type" value="Genomic_DNA"/>
</dbReference>
<dbReference type="Proteomes" id="UP000001582">
    <property type="component" value="Chromosome"/>
</dbReference>
<evidence type="ECO:0000259" key="2">
    <source>
        <dbReference type="Pfam" id="PF04830"/>
    </source>
</evidence>
<dbReference type="AlphaFoldDB" id="A6V507"/>
<feature type="domain" description="DUF637" evidence="2">
    <location>
        <begin position="112"/>
        <end position="203"/>
    </location>
</feature>
<dbReference type="InterPro" id="IPR006915">
    <property type="entry name" value="DUF637_hemagglutn_put"/>
</dbReference>
<feature type="region of interest" description="Disordered" evidence="1">
    <location>
        <begin position="522"/>
        <end position="576"/>
    </location>
</feature>
<dbReference type="HOGENOM" id="CLU_473154_0_0_6"/>
<dbReference type="KEGG" id="pap:PSPA7_2782"/>
<feature type="region of interest" description="Disordered" evidence="1">
    <location>
        <begin position="60"/>
        <end position="85"/>
    </location>
</feature>
<sequence>MGGSGVSVVVPLTSQLPPDLARRQVNPVTLPGFSLPQGDNGLFRLSSRFAEDGNASAALGAGADRTQGGSGVSVGQQGAGNAAGTWQGQGVRVDGLAGAANAQGQGGSALGAGVGRFAANQAMQNATSTVLSQALGQGGSLNEALKSALYNSFAAAGFNFVGDIGQEYSLKPGDPSMVTMHALMGGLAAQVSGGDFATGAAAAGANEALVAKLDQAFKSLSPENREAMVTMGSQLVGVLATAVRDPDATGKALESAAWVAKNSTQYNFLNHQDVADLDNALQKCKSQGNCRQVEEEFKARSDENRRRLNGCVAVGNCAEIRAEIDAGSRALNELVARQETANPGGSDSDIAYGFLMGRNVVDWTTAGQLHLEQTANLWWNGNPQWQKEVGAYLDQTGFNPFGIGVPAMGGAAGKVSAKALMNALKAGELPKGEVVPGKANLPTIGALADAEAGMPYTHPVKLGAKGLSSVKHASGVELPKSQAQMIANFETAGYPSKPVVSPTSGNVVGTQYTLPDGSRVRVMQADGRSPQRASFENANGGPIDPTTGKPPQPPKGLSKAERKQWIRERTHIEQVD</sequence>
<evidence type="ECO:0000313" key="3">
    <source>
        <dbReference type="EMBL" id="ABR85010.1"/>
    </source>
</evidence>
<gene>
    <name evidence="3" type="ordered locus">PSPA7_2782</name>
</gene>
<proteinExistence type="predicted"/>
<accession>A6V507</accession>
<evidence type="ECO:0000256" key="1">
    <source>
        <dbReference type="SAM" id="MobiDB-lite"/>
    </source>
</evidence>
<reference evidence="3 4" key="1">
    <citation type="submission" date="2007-06" db="EMBL/GenBank/DDBJ databases">
        <authorList>
            <person name="Dodson R.J."/>
            <person name="Harkins D."/>
            <person name="Paulsen I.T."/>
        </authorList>
    </citation>
    <scope>NUCLEOTIDE SEQUENCE [LARGE SCALE GENOMIC DNA]</scope>
    <source>
        <strain evidence="3 4">PA7</strain>
    </source>
</reference>
<protein>
    <submittedName>
        <fullName evidence="3">Putative hemagglutinin</fullName>
    </submittedName>
</protein>
<reference evidence="3 4" key="2">
    <citation type="journal article" date="2010" name="PLoS ONE">
        <title>Complete genome sequence of the multiresistant taxonomic outlier Pseudomonas aeruginosa PA7.</title>
        <authorList>
            <person name="Roy P.H."/>
            <person name="Tetu S.G."/>
            <person name="Larouche A."/>
            <person name="Elbourne L."/>
            <person name="Tremblay S."/>
            <person name="Ren Q."/>
            <person name="Dodson R."/>
            <person name="Harkins D."/>
            <person name="Shay R."/>
            <person name="Watkins K."/>
            <person name="Mahamoud Y."/>
            <person name="Paulsen I.T."/>
        </authorList>
    </citation>
    <scope>NUCLEOTIDE SEQUENCE [LARGE SCALE GENOMIC DNA]</scope>
    <source>
        <strain evidence="3 4">PA7</strain>
    </source>
</reference>